<dbReference type="SUPFAM" id="SSF50156">
    <property type="entry name" value="PDZ domain-like"/>
    <property type="match status" value="1"/>
</dbReference>
<evidence type="ECO:0000256" key="5">
    <source>
        <dbReference type="ARBA" id="ARBA00022692"/>
    </source>
</evidence>
<keyword evidence="10 11" id="KW-0472">Membrane</keyword>
<feature type="transmembrane region" description="Helical" evidence="11">
    <location>
        <begin position="298"/>
        <end position="319"/>
    </location>
</feature>
<keyword evidence="4" id="KW-0645">Protease</keyword>
<dbReference type="PANTHER" id="PTHR42837">
    <property type="entry name" value="REGULATOR OF SIGMA-E PROTEASE RSEP"/>
    <property type="match status" value="1"/>
</dbReference>
<dbReference type="CDD" id="cd06163">
    <property type="entry name" value="S2P-M50_PDZ_RseP-like"/>
    <property type="match status" value="1"/>
</dbReference>
<dbReference type="InterPro" id="IPR008915">
    <property type="entry name" value="Peptidase_M50"/>
</dbReference>
<comment type="similarity">
    <text evidence="3 11">Belongs to the peptidase M50B family.</text>
</comment>
<feature type="domain" description="PDZ" evidence="12">
    <location>
        <begin position="133"/>
        <end position="203"/>
    </location>
</feature>
<dbReference type="CDD" id="cd23081">
    <property type="entry name" value="cpPDZ_EcRseP-like"/>
    <property type="match status" value="1"/>
</dbReference>
<dbReference type="InterPro" id="IPR041489">
    <property type="entry name" value="PDZ_6"/>
</dbReference>
<gene>
    <name evidence="13" type="primary">rseP</name>
    <name evidence="13" type="ORF">ABS361_08180</name>
</gene>
<feature type="transmembrane region" description="Helical" evidence="11">
    <location>
        <begin position="350"/>
        <end position="368"/>
    </location>
</feature>
<dbReference type="SMART" id="SM00228">
    <property type="entry name" value="PDZ"/>
    <property type="match status" value="1"/>
</dbReference>
<name>A0AAU7XDR0_9HYPH</name>
<evidence type="ECO:0000256" key="8">
    <source>
        <dbReference type="ARBA" id="ARBA00022989"/>
    </source>
</evidence>
<dbReference type="GO" id="GO:0016020">
    <property type="term" value="C:membrane"/>
    <property type="evidence" value="ECO:0007669"/>
    <property type="project" value="UniProtKB-SubCell"/>
</dbReference>
<dbReference type="Pfam" id="PF02163">
    <property type="entry name" value="Peptidase_M50"/>
    <property type="match status" value="1"/>
</dbReference>
<evidence type="ECO:0000256" key="9">
    <source>
        <dbReference type="ARBA" id="ARBA00023049"/>
    </source>
</evidence>
<sequence>MELLKGAATTLVSYGPPFLFVLTLVVFFHELGHFLVARWCGVAVKAFSIGFGPELVGWNDRHGTRWRIALLPLGGYVKFEGDENAASVPDHEALAAMTPDERASSFVGKSVGQRAAIVAAGPIANFILAIVIFAALFTLAGRQIIAPKVGDVAAQSAAAEAGIEKGDVILSVAGTPVESFNDLMRIVSVRAGEPTALTLDRGGKTIELSVTPRLVEEKSRFGIQRRGLLGIRASLDPADRTLKTYLPHQAVVEAVKETWFVVERTGAYLGGIVAGRESADQLGGPLRVAQISGEVAEIGFSALLNLAALLSVSIGLLNLMPIPMLDGGHLVFYAIEAARGRPLSERSQDMGFRIGMAIVLMLVVFATWNDVVHFRSL</sequence>
<dbReference type="InterPro" id="IPR004387">
    <property type="entry name" value="Pept_M50_Zn"/>
</dbReference>
<accession>A0AAU7XDR0</accession>
<evidence type="ECO:0000256" key="10">
    <source>
        <dbReference type="ARBA" id="ARBA00023136"/>
    </source>
</evidence>
<dbReference type="RefSeq" id="WP_407051287.1">
    <property type="nucleotide sequence ID" value="NZ_CP158568.1"/>
</dbReference>
<evidence type="ECO:0000313" key="13">
    <source>
        <dbReference type="EMBL" id="XBY46190.1"/>
    </source>
</evidence>
<comment type="subcellular location">
    <subcellularLocation>
        <location evidence="2">Membrane</location>
        <topology evidence="2">Multi-pass membrane protein</topology>
    </subcellularLocation>
</comment>
<reference evidence="13" key="1">
    <citation type="submission" date="2024-06" db="EMBL/GenBank/DDBJ databases">
        <title>Methylostella associata gen. nov., sp. nov., a novel Ancalomicrobiaceae-affiliated facultatively methylotrophic bacteria that feed on methanotrophs of the genus Methylococcus.</title>
        <authorList>
            <person name="Saltykova V."/>
            <person name="Danilova O.V."/>
            <person name="Oshkin I.Y."/>
            <person name="Belova S.E."/>
            <person name="Pimenov N.V."/>
            <person name="Dedysh S.N."/>
        </authorList>
    </citation>
    <scope>NUCLEOTIDE SEQUENCE</scope>
    <source>
        <strain evidence="13">S20</strain>
    </source>
</reference>
<evidence type="ECO:0000256" key="3">
    <source>
        <dbReference type="ARBA" id="ARBA00007931"/>
    </source>
</evidence>
<feature type="transmembrane region" description="Helical" evidence="11">
    <location>
        <begin position="115"/>
        <end position="139"/>
    </location>
</feature>
<dbReference type="Pfam" id="PF17820">
    <property type="entry name" value="PDZ_6"/>
    <property type="match status" value="1"/>
</dbReference>
<dbReference type="Gene3D" id="2.30.42.10">
    <property type="match status" value="1"/>
</dbReference>
<dbReference type="EC" id="3.4.24.-" evidence="11"/>
<keyword evidence="8 11" id="KW-1133">Transmembrane helix</keyword>
<keyword evidence="9 11" id="KW-0482">Metalloprotease</keyword>
<evidence type="ECO:0000256" key="2">
    <source>
        <dbReference type="ARBA" id="ARBA00004141"/>
    </source>
</evidence>
<dbReference type="KEGG" id="mflg:ABS361_08180"/>
<evidence type="ECO:0000256" key="7">
    <source>
        <dbReference type="ARBA" id="ARBA00022833"/>
    </source>
</evidence>
<dbReference type="GO" id="GO:0046872">
    <property type="term" value="F:metal ion binding"/>
    <property type="evidence" value="ECO:0007669"/>
    <property type="project" value="UniProtKB-KW"/>
</dbReference>
<evidence type="ECO:0000256" key="11">
    <source>
        <dbReference type="RuleBase" id="RU362031"/>
    </source>
</evidence>
<dbReference type="EMBL" id="CP158568">
    <property type="protein sequence ID" value="XBY46190.1"/>
    <property type="molecule type" value="Genomic_DNA"/>
</dbReference>
<evidence type="ECO:0000259" key="12">
    <source>
        <dbReference type="SMART" id="SM00228"/>
    </source>
</evidence>
<dbReference type="AlphaFoldDB" id="A0AAU7XDR0"/>
<keyword evidence="11" id="KW-0479">Metal-binding</keyword>
<dbReference type="InterPro" id="IPR001478">
    <property type="entry name" value="PDZ"/>
</dbReference>
<protein>
    <recommendedName>
        <fullName evidence="11">Zinc metalloprotease</fullName>
        <ecNumber evidence="11">3.4.24.-</ecNumber>
    </recommendedName>
</protein>
<dbReference type="PANTHER" id="PTHR42837:SF2">
    <property type="entry name" value="MEMBRANE METALLOPROTEASE ARASP2, CHLOROPLASTIC-RELATED"/>
    <property type="match status" value="1"/>
</dbReference>
<evidence type="ECO:0000256" key="4">
    <source>
        <dbReference type="ARBA" id="ARBA00022670"/>
    </source>
</evidence>
<evidence type="ECO:0000256" key="6">
    <source>
        <dbReference type="ARBA" id="ARBA00022801"/>
    </source>
</evidence>
<keyword evidence="5 11" id="KW-0812">Transmembrane</keyword>
<dbReference type="NCBIfam" id="TIGR00054">
    <property type="entry name" value="RIP metalloprotease RseP"/>
    <property type="match status" value="1"/>
</dbReference>
<evidence type="ECO:0000256" key="1">
    <source>
        <dbReference type="ARBA" id="ARBA00001947"/>
    </source>
</evidence>
<comment type="cofactor">
    <cofactor evidence="1 11">
        <name>Zn(2+)</name>
        <dbReference type="ChEBI" id="CHEBI:29105"/>
    </cofactor>
</comment>
<dbReference type="InterPro" id="IPR036034">
    <property type="entry name" value="PDZ_sf"/>
</dbReference>
<dbReference type="GO" id="GO:0004222">
    <property type="term" value="F:metalloendopeptidase activity"/>
    <property type="evidence" value="ECO:0007669"/>
    <property type="project" value="InterPro"/>
</dbReference>
<feature type="transmembrane region" description="Helical" evidence="11">
    <location>
        <begin position="6"/>
        <end position="28"/>
    </location>
</feature>
<keyword evidence="6 11" id="KW-0378">Hydrolase</keyword>
<dbReference type="GO" id="GO:0006508">
    <property type="term" value="P:proteolysis"/>
    <property type="evidence" value="ECO:0007669"/>
    <property type="project" value="UniProtKB-KW"/>
</dbReference>
<organism evidence="13">
    <name type="scientific">Methyloraptor flagellatus</name>
    <dbReference type="NCBI Taxonomy" id="3162530"/>
    <lineage>
        <taxon>Bacteria</taxon>
        <taxon>Pseudomonadati</taxon>
        <taxon>Pseudomonadota</taxon>
        <taxon>Alphaproteobacteria</taxon>
        <taxon>Hyphomicrobiales</taxon>
        <taxon>Ancalomicrobiaceae</taxon>
        <taxon>Methyloraptor</taxon>
    </lineage>
</organism>
<keyword evidence="7 11" id="KW-0862">Zinc</keyword>
<proteinExistence type="inferred from homology"/>